<feature type="compositionally biased region" description="Low complexity" evidence="3">
    <location>
        <begin position="618"/>
        <end position="630"/>
    </location>
</feature>
<feature type="compositionally biased region" description="Low complexity" evidence="3">
    <location>
        <begin position="586"/>
        <end position="604"/>
    </location>
</feature>
<dbReference type="GO" id="GO:0048268">
    <property type="term" value="P:clathrin coat assembly"/>
    <property type="evidence" value="ECO:0007669"/>
    <property type="project" value="InterPro"/>
</dbReference>
<keyword evidence="2" id="KW-0963">Cytoplasm</keyword>
<feature type="compositionally biased region" description="Polar residues" evidence="3">
    <location>
        <begin position="521"/>
        <end position="536"/>
    </location>
</feature>
<dbReference type="GO" id="GO:0000149">
    <property type="term" value="F:SNARE binding"/>
    <property type="evidence" value="ECO:0007669"/>
    <property type="project" value="TreeGrafter"/>
</dbReference>
<dbReference type="InterPro" id="IPR013809">
    <property type="entry name" value="ENTH"/>
</dbReference>
<dbReference type="SMART" id="SM00273">
    <property type="entry name" value="ENTH"/>
    <property type="match status" value="1"/>
</dbReference>
<dbReference type="GO" id="GO:0006900">
    <property type="term" value="P:vesicle budding from membrane"/>
    <property type="evidence" value="ECO:0007669"/>
    <property type="project" value="TreeGrafter"/>
</dbReference>
<dbReference type="STRING" id="28573.A0A0U1M3P5"/>
<evidence type="ECO:0000256" key="2">
    <source>
        <dbReference type="ARBA" id="ARBA00022490"/>
    </source>
</evidence>
<protein>
    <submittedName>
        <fullName evidence="5">ENTH domain-containing protein C19F8,03c</fullName>
    </submittedName>
</protein>
<keyword evidence="6" id="KW-1185">Reference proteome</keyword>
<dbReference type="FunFam" id="1.25.40.90:FF:000025">
    <property type="entry name" value="ENTH domain protein"/>
    <property type="match status" value="1"/>
</dbReference>
<dbReference type="FunFam" id="1.20.58.150:FF:000004">
    <property type="entry name" value="ENTH domain protein"/>
    <property type="match status" value="1"/>
</dbReference>
<dbReference type="InterPro" id="IPR045192">
    <property type="entry name" value="AP180-like"/>
</dbReference>
<dbReference type="InterPro" id="IPR011417">
    <property type="entry name" value="ANTH_dom"/>
</dbReference>
<evidence type="ECO:0000256" key="1">
    <source>
        <dbReference type="ARBA" id="ARBA00004496"/>
    </source>
</evidence>
<accession>A0A0U1M3P5</accession>
<feature type="compositionally biased region" description="Low complexity" evidence="3">
    <location>
        <begin position="557"/>
        <end position="573"/>
    </location>
</feature>
<dbReference type="InterPro" id="IPR008942">
    <property type="entry name" value="ENTH_VHS"/>
</dbReference>
<dbReference type="OMA" id="HMLHLSY"/>
<dbReference type="SUPFAM" id="SSF89009">
    <property type="entry name" value="GAT-like domain"/>
    <property type="match status" value="1"/>
</dbReference>
<organism evidence="5 6">
    <name type="scientific">Talaromyces islandicus</name>
    <name type="common">Penicillium islandicum</name>
    <dbReference type="NCBI Taxonomy" id="28573"/>
    <lineage>
        <taxon>Eukaryota</taxon>
        <taxon>Fungi</taxon>
        <taxon>Dikarya</taxon>
        <taxon>Ascomycota</taxon>
        <taxon>Pezizomycotina</taxon>
        <taxon>Eurotiomycetes</taxon>
        <taxon>Eurotiomycetidae</taxon>
        <taxon>Eurotiales</taxon>
        <taxon>Trichocomaceae</taxon>
        <taxon>Talaromyces</taxon>
        <taxon>Talaromyces sect. Islandici</taxon>
    </lineage>
</organism>
<feature type="compositionally biased region" description="Low complexity" evidence="3">
    <location>
        <begin position="443"/>
        <end position="491"/>
    </location>
</feature>
<dbReference type="SUPFAM" id="SSF48464">
    <property type="entry name" value="ENTH/VHS domain"/>
    <property type="match status" value="1"/>
</dbReference>
<dbReference type="OrthoDB" id="44015at2759"/>
<comment type="subcellular location">
    <subcellularLocation>
        <location evidence="1">Cytoplasm</location>
    </subcellularLocation>
</comment>
<dbReference type="GO" id="GO:0032050">
    <property type="term" value="F:clathrin heavy chain binding"/>
    <property type="evidence" value="ECO:0007669"/>
    <property type="project" value="TreeGrafter"/>
</dbReference>
<feature type="region of interest" description="Disordered" evidence="3">
    <location>
        <begin position="443"/>
        <end position="495"/>
    </location>
</feature>
<dbReference type="GO" id="GO:0072583">
    <property type="term" value="P:clathrin-dependent endocytosis"/>
    <property type="evidence" value="ECO:0007669"/>
    <property type="project" value="InterPro"/>
</dbReference>
<feature type="region of interest" description="Disordered" evidence="3">
    <location>
        <begin position="508"/>
        <end position="651"/>
    </location>
</feature>
<feature type="compositionally biased region" description="Low complexity" evidence="3">
    <location>
        <begin position="387"/>
        <end position="414"/>
    </location>
</feature>
<name>A0A0U1M3P5_TALIS</name>
<evidence type="ECO:0000256" key="3">
    <source>
        <dbReference type="SAM" id="MobiDB-lite"/>
    </source>
</evidence>
<evidence type="ECO:0000313" key="6">
    <source>
        <dbReference type="Proteomes" id="UP000054383"/>
    </source>
</evidence>
<dbReference type="EMBL" id="CVMT01000007">
    <property type="protein sequence ID" value="CRG90012.1"/>
    <property type="molecule type" value="Genomic_DNA"/>
</dbReference>
<dbReference type="Gene3D" id="1.25.40.90">
    <property type="match status" value="1"/>
</dbReference>
<dbReference type="AlphaFoldDB" id="A0A0U1M3P5"/>
<evidence type="ECO:0000259" key="4">
    <source>
        <dbReference type="PROSITE" id="PS50942"/>
    </source>
</evidence>
<dbReference type="InterPro" id="IPR014712">
    <property type="entry name" value="ANTH_dom_sf"/>
</dbReference>
<dbReference type="Proteomes" id="UP000054383">
    <property type="component" value="Unassembled WGS sequence"/>
</dbReference>
<dbReference type="GO" id="GO:0005905">
    <property type="term" value="C:clathrin-coated pit"/>
    <property type="evidence" value="ECO:0007669"/>
    <property type="project" value="TreeGrafter"/>
</dbReference>
<evidence type="ECO:0000313" key="5">
    <source>
        <dbReference type="EMBL" id="CRG90012.1"/>
    </source>
</evidence>
<feature type="region of interest" description="Disordered" evidence="3">
    <location>
        <begin position="268"/>
        <end position="424"/>
    </location>
</feature>
<dbReference type="Gene3D" id="1.20.58.150">
    <property type="entry name" value="ANTH domain"/>
    <property type="match status" value="1"/>
</dbReference>
<feature type="compositionally biased region" description="Low complexity" evidence="3">
    <location>
        <begin position="284"/>
        <end position="296"/>
    </location>
</feature>
<feature type="compositionally biased region" description="Polar residues" evidence="3">
    <location>
        <begin position="605"/>
        <end position="617"/>
    </location>
</feature>
<dbReference type="GO" id="GO:0030136">
    <property type="term" value="C:clathrin-coated vesicle"/>
    <property type="evidence" value="ECO:0007669"/>
    <property type="project" value="InterPro"/>
</dbReference>
<dbReference type="PANTHER" id="PTHR22951">
    <property type="entry name" value="CLATHRIN ASSEMBLY PROTEIN"/>
    <property type="match status" value="1"/>
</dbReference>
<dbReference type="GO" id="GO:0005546">
    <property type="term" value="F:phosphatidylinositol-4,5-bisphosphate binding"/>
    <property type="evidence" value="ECO:0007669"/>
    <property type="project" value="TreeGrafter"/>
</dbReference>
<dbReference type="Pfam" id="PF07651">
    <property type="entry name" value="ANTH"/>
    <property type="match status" value="1"/>
</dbReference>
<gene>
    <name evidence="5" type="ORF">PISL3812_07053</name>
</gene>
<feature type="domain" description="ENTH" evidence="4">
    <location>
        <begin position="1"/>
        <end position="124"/>
    </location>
</feature>
<sequence>MPQNFEKSVKGATKIKLAAPKSKYIEHILLATRSGEAGVAEIFRTLQFRLRDSTWTIVFKSLIVLHLMIREGAEPAALEYLSENPRKIAISSFSEVQSQGANIRRYSDYFAARARAFADSKIDYVRSGQGRLKRLTVDKGLLRETEIVQKQIKALLKCDLLTDEVENEITLTAFRLLTLDLLALYSVMNEGTISVLENYFEMSRPDSERALKIYKTFGVQTEEVVKFLGVARHFEYATRLEIPNLKHASTDLVQLLEDDLNDPDFDLRRREHRVQSDGKKTGRRASVSKSPVASKSNTFPSRPQTAPAPKAENKAPGGDLIDFFGSIESNPPQTAQQQPNFQQNAFAQSTFQQQPASFPSQQTGFAQQPQSQAGYSQQTGFGGGFGQQQNTNPFAQAQQPQAAPAQQLQAQPTGAGFGGYGPQSYGFQSTLPTIAQNGVADFPQQQQQQQGVTNGFQPQQNSFQPQQNNFQPSQQQNNFQPQQTAFQPQQTSLMPQRTATNPFRASMVISSQTGGPGGFNQAGQAPQPLNRQNTNPFAKRLSTVPTSNTPPVPQIPPFQQSQQPAAQQPIQPQRTGTNPFARQSMAPQAPQQQQTLQPLQPNPTGSTNPFRQSAFINQQTGQGWQAAGQHGTMGGFEQLDTVPVFPRPGMA</sequence>
<feature type="compositionally biased region" description="Low complexity" evidence="3">
    <location>
        <begin position="330"/>
        <end position="379"/>
    </location>
</feature>
<dbReference type="PANTHER" id="PTHR22951:SF5">
    <property type="entry name" value="PHOSPHATIDYLINOSITOL-BINDING CLATHRIN ASSEMBLY PROTEIN LAP"/>
    <property type="match status" value="1"/>
</dbReference>
<dbReference type="PROSITE" id="PS50942">
    <property type="entry name" value="ENTH"/>
    <property type="match status" value="1"/>
</dbReference>
<dbReference type="GO" id="GO:0005545">
    <property type="term" value="F:1-phosphatidylinositol binding"/>
    <property type="evidence" value="ECO:0007669"/>
    <property type="project" value="InterPro"/>
</dbReference>
<feature type="compositionally biased region" description="Basic and acidic residues" evidence="3">
    <location>
        <begin position="268"/>
        <end position="280"/>
    </location>
</feature>
<reference evidence="5 6" key="1">
    <citation type="submission" date="2015-04" db="EMBL/GenBank/DDBJ databases">
        <authorList>
            <person name="Syromyatnikov M.Y."/>
            <person name="Popov V.N."/>
        </authorList>
    </citation>
    <scope>NUCLEOTIDE SEQUENCE [LARGE SCALE GENOMIC DNA]</scope>
    <source>
        <strain evidence="5">WF-38-12</strain>
    </source>
</reference>
<dbReference type="CDD" id="cd16988">
    <property type="entry name" value="ANTH_N_YAP180"/>
    <property type="match status" value="1"/>
</dbReference>
<proteinExistence type="predicted"/>